<protein>
    <submittedName>
        <fullName evidence="1">Uncharacterized protein</fullName>
    </submittedName>
</protein>
<dbReference type="Proteomes" id="UP000315295">
    <property type="component" value="Unassembled WGS sequence"/>
</dbReference>
<organism evidence="1 2">
    <name type="scientific">Malus baccata</name>
    <name type="common">Siberian crab apple</name>
    <name type="synonym">Pyrus baccata</name>
    <dbReference type="NCBI Taxonomy" id="106549"/>
    <lineage>
        <taxon>Eukaryota</taxon>
        <taxon>Viridiplantae</taxon>
        <taxon>Streptophyta</taxon>
        <taxon>Embryophyta</taxon>
        <taxon>Tracheophyta</taxon>
        <taxon>Spermatophyta</taxon>
        <taxon>Magnoliopsida</taxon>
        <taxon>eudicotyledons</taxon>
        <taxon>Gunneridae</taxon>
        <taxon>Pentapetalae</taxon>
        <taxon>rosids</taxon>
        <taxon>fabids</taxon>
        <taxon>Rosales</taxon>
        <taxon>Rosaceae</taxon>
        <taxon>Amygdaloideae</taxon>
        <taxon>Maleae</taxon>
        <taxon>Malus</taxon>
    </lineage>
</organism>
<dbReference type="EMBL" id="VIEB01012609">
    <property type="protein sequence ID" value="TQD68656.1"/>
    <property type="molecule type" value="Genomic_DNA"/>
</dbReference>
<gene>
    <name evidence="1" type="ORF">C1H46_045811</name>
</gene>
<name>A0A540K313_MALBA</name>
<proteinExistence type="predicted"/>
<sequence>MELINNMGYDMSYSGGLWANCSNHIIFNQLQSCNEKDITLVFSFKTEFHTMNPLIIKVLLDIFSFSLTQGHSNANKIRTIALNQEESYKRTIYRS</sequence>
<keyword evidence="2" id="KW-1185">Reference proteome</keyword>
<comment type="caution">
    <text evidence="1">The sequence shown here is derived from an EMBL/GenBank/DDBJ whole genome shotgun (WGS) entry which is preliminary data.</text>
</comment>
<reference evidence="1 2" key="1">
    <citation type="journal article" date="2019" name="G3 (Bethesda)">
        <title>Sequencing of a Wild Apple (Malus baccata) Genome Unravels the Differences Between Cultivated and Wild Apple Species Regarding Disease Resistance and Cold Tolerance.</title>
        <authorList>
            <person name="Chen X."/>
        </authorList>
    </citation>
    <scope>NUCLEOTIDE SEQUENCE [LARGE SCALE GENOMIC DNA]</scope>
    <source>
        <strain evidence="2">cv. Shandingzi</strain>
        <tissue evidence="1">Leaves</tissue>
    </source>
</reference>
<dbReference type="AlphaFoldDB" id="A0A540K313"/>
<accession>A0A540K313</accession>
<evidence type="ECO:0000313" key="1">
    <source>
        <dbReference type="EMBL" id="TQD68656.1"/>
    </source>
</evidence>
<evidence type="ECO:0000313" key="2">
    <source>
        <dbReference type="Proteomes" id="UP000315295"/>
    </source>
</evidence>